<dbReference type="AlphaFoldDB" id="A0A3L6ZMG0"/>
<organism evidence="3 4">
    <name type="scientific">Mycetocola manganoxydans</name>
    <dbReference type="NCBI Taxonomy" id="699879"/>
    <lineage>
        <taxon>Bacteria</taxon>
        <taxon>Bacillati</taxon>
        <taxon>Actinomycetota</taxon>
        <taxon>Actinomycetes</taxon>
        <taxon>Micrococcales</taxon>
        <taxon>Microbacteriaceae</taxon>
        <taxon>Mycetocola</taxon>
    </lineage>
</organism>
<accession>A0A3L6ZMG0</accession>
<proteinExistence type="predicted"/>
<dbReference type="GO" id="GO:0005975">
    <property type="term" value="P:carbohydrate metabolic process"/>
    <property type="evidence" value="ECO:0007669"/>
    <property type="project" value="InterPro"/>
</dbReference>
<protein>
    <submittedName>
        <fullName evidence="3">Glycosyltransferase</fullName>
    </submittedName>
</protein>
<dbReference type="CDD" id="cd03784">
    <property type="entry name" value="GT1_Gtf-like"/>
    <property type="match status" value="1"/>
</dbReference>
<reference evidence="3 4" key="1">
    <citation type="submission" date="2018-10" db="EMBL/GenBank/DDBJ databases">
        <authorList>
            <person name="Li J."/>
        </authorList>
    </citation>
    <scope>NUCLEOTIDE SEQUENCE [LARGE SCALE GENOMIC DNA]</scope>
    <source>
        <strain evidence="3 4">CCTCC AB209002</strain>
    </source>
</reference>
<evidence type="ECO:0000313" key="4">
    <source>
        <dbReference type="Proteomes" id="UP000270299"/>
    </source>
</evidence>
<sequence>MLLLTGGSRGDVEPFAALARAAAAHGHSVRLGVPDNSGADLSGIDAVSLRIDFATLAPQGLSALSAARAFTESIRPAMKRFLATAVREALTFAPDLIVYHPKVLSAPLVADALGVPHVLVEMVPSVTSTRAFPAPAISRANLGPLNRATYTAVNSAGALFRRELAAARTLLPRPSTPTPTPPSATLLPISPQLLRRPKDWPATVHLTGAWRDEDSHGHDDPALESFIAGGPFLYAGFGSMVGGDPVGRAVAIIESARTIGCRVVAAEGWGGLRVPGSHRTDDVFVAQTVPHGSVLPRATAAIHHGGAGTVHAVARAGIPSIVVPFLADQPFWGQRVHTLGLGPAPIPRKKLTKTRLDAALARMDSFRERAERTGALVRSERGLEYSIRVLESLVR</sequence>
<gene>
    <name evidence="3" type="ORF">D9V29_12215</name>
</gene>
<evidence type="ECO:0000259" key="2">
    <source>
        <dbReference type="Pfam" id="PF06722"/>
    </source>
</evidence>
<dbReference type="InterPro" id="IPR002213">
    <property type="entry name" value="UDP_glucos_trans"/>
</dbReference>
<evidence type="ECO:0000313" key="3">
    <source>
        <dbReference type="EMBL" id="RLP69084.1"/>
    </source>
</evidence>
<feature type="domain" description="Erythromycin biosynthesis protein CIII-like C-terminal" evidence="2">
    <location>
        <begin position="281"/>
        <end position="364"/>
    </location>
</feature>
<feature type="domain" description="Glycosyltransferase family 28 N-terminal" evidence="1">
    <location>
        <begin position="2"/>
        <end position="117"/>
    </location>
</feature>
<comment type="caution">
    <text evidence="3">The sequence shown here is derived from an EMBL/GenBank/DDBJ whole genome shotgun (WGS) entry which is preliminary data.</text>
</comment>
<dbReference type="InterPro" id="IPR050426">
    <property type="entry name" value="Glycosyltransferase_28"/>
</dbReference>
<dbReference type="PANTHER" id="PTHR48050:SF13">
    <property type="entry name" value="STEROL 3-BETA-GLUCOSYLTRANSFERASE UGT80A2"/>
    <property type="match status" value="1"/>
</dbReference>
<keyword evidence="4" id="KW-1185">Reference proteome</keyword>
<dbReference type="OrthoDB" id="3253247at2"/>
<dbReference type="Pfam" id="PF06722">
    <property type="entry name" value="EryCIII-like_C"/>
    <property type="match status" value="1"/>
</dbReference>
<dbReference type="PANTHER" id="PTHR48050">
    <property type="entry name" value="STEROL 3-BETA-GLUCOSYLTRANSFERASE"/>
    <property type="match status" value="1"/>
</dbReference>
<dbReference type="Proteomes" id="UP000270299">
    <property type="component" value="Unassembled WGS sequence"/>
</dbReference>
<dbReference type="Gene3D" id="3.40.50.2000">
    <property type="entry name" value="Glycogen Phosphorylase B"/>
    <property type="match status" value="2"/>
</dbReference>
<dbReference type="EMBL" id="RCUV01000017">
    <property type="protein sequence ID" value="RLP69084.1"/>
    <property type="molecule type" value="Genomic_DNA"/>
</dbReference>
<dbReference type="InterPro" id="IPR010610">
    <property type="entry name" value="EryCIII-like_C"/>
</dbReference>
<dbReference type="GO" id="GO:0033072">
    <property type="term" value="P:vancomycin biosynthetic process"/>
    <property type="evidence" value="ECO:0007669"/>
    <property type="project" value="UniProtKB-ARBA"/>
</dbReference>
<dbReference type="Pfam" id="PF03033">
    <property type="entry name" value="Glyco_transf_28"/>
    <property type="match status" value="1"/>
</dbReference>
<evidence type="ECO:0000259" key="1">
    <source>
        <dbReference type="Pfam" id="PF03033"/>
    </source>
</evidence>
<dbReference type="InterPro" id="IPR004276">
    <property type="entry name" value="GlycoTrans_28_N"/>
</dbReference>
<dbReference type="FunFam" id="3.40.50.2000:FF:000009">
    <property type="entry name" value="Sterol 3-beta-glucosyltransferase UGT80A2"/>
    <property type="match status" value="1"/>
</dbReference>
<dbReference type="GO" id="GO:0016758">
    <property type="term" value="F:hexosyltransferase activity"/>
    <property type="evidence" value="ECO:0007669"/>
    <property type="project" value="InterPro"/>
</dbReference>
<dbReference type="SUPFAM" id="SSF53756">
    <property type="entry name" value="UDP-Glycosyltransferase/glycogen phosphorylase"/>
    <property type="match status" value="1"/>
</dbReference>
<dbReference type="GO" id="GO:0008194">
    <property type="term" value="F:UDP-glycosyltransferase activity"/>
    <property type="evidence" value="ECO:0007669"/>
    <property type="project" value="InterPro"/>
</dbReference>
<name>A0A3L6ZMG0_9MICO</name>
<keyword evidence="3" id="KW-0808">Transferase</keyword>